<feature type="domain" description="Polysaccharide pyruvyl transferase" evidence="1">
    <location>
        <begin position="13"/>
        <end position="308"/>
    </location>
</feature>
<comment type="caution">
    <text evidence="2">The sequence shown here is derived from an EMBL/GenBank/DDBJ whole genome shotgun (WGS) entry which is preliminary data.</text>
</comment>
<accession>A0A9X1I8C1</accession>
<name>A0A9X1I8C1_9FLAO</name>
<keyword evidence="3" id="KW-1185">Reference proteome</keyword>
<dbReference type="InterPro" id="IPR007345">
    <property type="entry name" value="Polysacch_pyruvyl_Trfase"/>
</dbReference>
<reference evidence="2" key="1">
    <citation type="submission" date="2021-10" db="EMBL/GenBank/DDBJ databases">
        <title>Tamlana sargassums sp. nov., and Tamlana laminarinivorans sp. nov., two new bacteria isolated from the brown alga.</title>
        <authorList>
            <person name="Li J."/>
        </authorList>
    </citation>
    <scope>NUCLEOTIDE SEQUENCE</scope>
    <source>
        <strain evidence="2">62-3</strain>
    </source>
</reference>
<protein>
    <submittedName>
        <fullName evidence="2">Polysaccharide pyruvyl transferase family protein</fullName>
    </submittedName>
</protein>
<gene>
    <name evidence="2" type="ORF">LG651_13245</name>
</gene>
<evidence type="ECO:0000313" key="3">
    <source>
        <dbReference type="Proteomes" id="UP001139286"/>
    </source>
</evidence>
<dbReference type="RefSeq" id="WP_226696596.1">
    <property type="nucleotide sequence ID" value="NZ_JAJAPX010000005.1"/>
</dbReference>
<evidence type="ECO:0000313" key="2">
    <source>
        <dbReference type="EMBL" id="MCB4809218.1"/>
    </source>
</evidence>
<sequence>MRIGQLTLPFNWNYGGILQGYALNKVLIQLGHEPVIISRRQNRPNPLVKWMVYFKWAIFKKLSYIPVFRVLPLICVETFKRKHLKQITKNVFSDKQLQSIVSEYNFEGYVVGSDQIWNFTAAPHINNAFLDFVPENKNIKKVSYAASFAVNTWNYPEKETELCKALVKKFDGVSVREASGIEFCKTYFNVKAEHHLDPTMLLPKEDYQYIIKSSKCASSNGKLLLYILDDTPERRKIAHHIQEVTNLKPFGVRQFKKVEIIKNALKGIYPSVEQWLKCFNDAEYVVTDSFHGTVFSIIFNKPFICLGNKARGLARFESLLNNLGLIDRLVLNFDEIQQINFNEEINWKEVNSVIELEKQKSIVFLKNHFN</sequence>
<keyword evidence="2" id="KW-0808">Transferase</keyword>
<dbReference type="AlphaFoldDB" id="A0A9X1I8C1"/>
<dbReference type="EMBL" id="JAJAPX010000005">
    <property type="protein sequence ID" value="MCB4809218.1"/>
    <property type="molecule type" value="Genomic_DNA"/>
</dbReference>
<dbReference type="Proteomes" id="UP001139286">
    <property type="component" value="Unassembled WGS sequence"/>
</dbReference>
<dbReference type="GO" id="GO:0016740">
    <property type="term" value="F:transferase activity"/>
    <property type="evidence" value="ECO:0007669"/>
    <property type="project" value="UniProtKB-KW"/>
</dbReference>
<dbReference type="Pfam" id="PF04230">
    <property type="entry name" value="PS_pyruv_trans"/>
    <property type="match status" value="1"/>
</dbReference>
<proteinExistence type="predicted"/>
<evidence type="ECO:0000259" key="1">
    <source>
        <dbReference type="Pfam" id="PF04230"/>
    </source>
</evidence>
<organism evidence="2 3">
    <name type="scientific">Neotamlana sargassicola</name>
    <dbReference type="NCBI Taxonomy" id="2883125"/>
    <lineage>
        <taxon>Bacteria</taxon>
        <taxon>Pseudomonadati</taxon>
        <taxon>Bacteroidota</taxon>
        <taxon>Flavobacteriia</taxon>
        <taxon>Flavobacteriales</taxon>
        <taxon>Flavobacteriaceae</taxon>
        <taxon>Neotamlana</taxon>
    </lineage>
</organism>